<comment type="cofactor">
    <cofactor evidence="1 6">
        <name>FAD</name>
        <dbReference type="ChEBI" id="CHEBI:57692"/>
    </cofactor>
</comment>
<dbReference type="Gene3D" id="1.10.3110.10">
    <property type="entry name" value="protoporphyrinogen ix oxidase, domain 3"/>
    <property type="match status" value="1"/>
</dbReference>
<sequence length="436" mass="48460">MQLKSHYDTLVLGAGLSGLSAGFELHKQGVEYAVLEKSARAGGVIQSKHVDGLTIEYGPNSLVATPAVNELLKELDLEKEIIHARQESNIRQILWDDQLHTLKASPLTLITTRLLSVSGKLRILKEPFIKSKSPAGESVYDFFERRFGTQVAQRMAGAIVSGIYAGDARELEMASVFPRLVELEREFGSVLKGLKNSPGASRKIITLKNGLESLVVTLSRKQNNHMHLDTEVVNVNKNDAHWKIKLSTGEEITASRVISTLPSYALLRIMPADFPKLIIDYNPMLTLQTRVDLAELERCCTGFGFLASGFERKDLIGVMYNALVFETARTETHGLINFFIKPDHTATNEPKKLLDTLCQPLFEKWTGYSAKLELLDHKNWPQAIPQKKVGHHQLLNDIAQWELQNTGFKVAGNFVSGVSLGDCIDEHCKMAASTVQ</sequence>
<dbReference type="Proteomes" id="UP000279600">
    <property type="component" value="Chromosome"/>
</dbReference>
<dbReference type="InterPro" id="IPR004572">
    <property type="entry name" value="Protoporphyrinogen_oxidase"/>
</dbReference>
<dbReference type="InterPro" id="IPR050464">
    <property type="entry name" value="Zeta_carotene_desat/Oxidored"/>
</dbReference>
<dbReference type="InterPro" id="IPR036188">
    <property type="entry name" value="FAD/NAD-bd_sf"/>
</dbReference>
<keyword evidence="5 6" id="KW-0350">Heme biosynthesis</keyword>
<dbReference type="GO" id="GO:0004729">
    <property type="term" value="F:oxygen-dependent protoporphyrinogen oxidase activity"/>
    <property type="evidence" value="ECO:0007669"/>
    <property type="project" value="UniProtKB-UniRule"/>
</dbReference>
<dbReference type="AlphaFoldDB" id="A0A3S9MXH7"/>
<dbReference type="SUPFAM" id="SSF51905">
    <property type="entry name" value="FAD/NAD(P)-binding domain"/>
    <property type="match status" value="1"/>
</dbReference>
<keyword evidence="4 6" id="KW-0560">Oxidoreductase</keyword>
<comment type="catalytic activity">
    <reaction evidence="6">
        <text>coproporphyrinogen III + 3 O2 = coproporphyrin III + 3 H2O2</text>
        <dbReference type="Rhea" id="RHEA:43436"/>
        <dbReference type="ChEBI" id="CHEBI:15379"/>
        <dbReference type="ChEBI" id="CHEBI:16240"/>
        <dbReference type="ChEBI" id="CHEBI:57309"/>
        <dbReference type="ChEBI" id="CHEBI:131725"/>
        <dbReference type="EC" id="1.3.3.15"/>
    </reaction>
</comment>
<evidence type="ECO:0000256" key="3">
    <source>
        <dbReference type="ARBA" id="ARBA00022827"/>
    </source>
</evidence>
<comment type="pathway">
    <text evidence="6">Porphyrin-containing compound metabolism; protoheme biosynthesis.</text>
</comment>
<evidence type="ECO:0000256" key="6">
    <source>
        <dbReference type="RuleBase" id="RU364052"/>
    </source>
</evidence>
<proteinExistence type="inferred from homology"/>
<dbReference type="GO" id="GO:0006783">
    <property type="term" value="P:heme biosynthetic process"/>
    <property type="evidence" value="ECO:0007669"/>
    <property type="project" value="UniProtKB-UniRule"/>
</dbReference>
<keyword evidence="3 6" id="KW-0274">FAD</keyword>
<dbReference type="OrthoDB" id="9767561at2"/>
<evidence type="ECO:0000256" key="2">
    <source>
        <dbReference type="ARBA" id="ARBA00022630"/>
    </source>
</evidence>
<comment type="subcellular location">
    <subcellularLocation>
        <location evidence="6">Cytoplasm</location>
    </subcellularLocation>
</comment>
<reference evidence="8 9" key="1">
    <citation type="submission" date="2018-12" db="EMBL/GenBank/DDBJ databases">
        <title>Complete genome of Nonlabens sp. MJ115.</title>
        <authorList>
            <person name="Choi H.S."/>
            <person name="Jung J."/>
        </authorList>
    </citation>
    <scope>NUCLEOTIDE SEQUENCE [LARGE SCALE GENOMIC DNA]</scope>
    <source>
        <strain evidence="8 9">MJ115</strain>
    </source>
</reference>
<keyword evidence="6" id="KW-0963">Cytoplasm</keyword>
<comment type="similarity">
    <text evidence="6">Belongs to the protoporphyrinogen/coproporphyrinogen oxidase family. Coproporphyrinogen III oxidase subfamily.</text>
</comment>
<dbReference type="Gene3D" id="3.90.660.20">
    <property type="entry name" value="Protoporphyrinogen oxidase, mitochondrial, domain 2"/>
    <property type="match status" value="1"/>
</dbReference>
<gene>
    <name evidence="8" type="primary">hemG</name>
    <name evidence="8" type="ORF">EJ995_06230</name>
</gene>
<organism evidence="8 9">
    <name type="scientific">Nonlabens ponticola</name>
    <dbReference type="NCBI Taxonomy" id="2496866"/>
    <lineage>
        <taxon>Bacteria</taxon>
        <taxon>Pseudomonadati</taxon>
        <taxon>Bacteroidota</taxon>
        <taxon>Flavobacteriia</taxon>
        <taxon>Flavobacteriales</taxon>
        <taxon>Flavobacteriaceae</taxon>
        <taxon>Nonlabens</taxon>
    </lineage>
</organism>
<dbReference type="Pfam" id="PF01593">
    <property type="entry name" value="Amino_oxidase"/>
    <property type="match status" value="1"/>
</dbReference>
<dbReference type="RefSeq" id="WP_126446690.1">
    <property type="nucleotide sequence ID" value="NZ_CP034549.1"/>
</dbReference>
<keyword evidence="9" id="KW-1185">Reference proteome</keyword>
<evidence type="ECO:0000256" key="1">
    <source>
        <dbReference type="ARBA" id="ARBA00001974"/>
    </source>
</evidence>
<dbReference type="Gene3D" id="3.50.50.60">
    <property type="entry name" value="FAD/NAD(P)-binding domain"/>
    <property type="match status" value="1"/>
</dbReference>
<dbReference type="NCBIfam" id="TIGR00562">
    <property type="entry name" value="proto_IX_ox"/>
    <property type="match status" value="1"/>
</dbReference>
<dbReference type="EC" id="1.3.3.15" evidence="6"/>
<dbReference type="EMBL" id="CP034549">
    <property type="protein sequence ID" value="AZQ43844.1"/>
    <property type="molecule type" value="Genomic_DNA"/>
</dbReference>
<evidence type="ECO:0000313" key="9">
    <source>
        <dbReference type="Proteomes" id="UP000279600"/>
    </source>
</evidence>
<keyword evidence="2 6" id="KW-0285">Flavoprotein</keyword>
<name>A0A3S9MXH7_9FLAO</name>
<dbReference type="UniPathway" id="UPA00252"/>
<evidence type="ECO:0000313" key="8">
    <source>
        <dbReference type="EMBL" id="AZQ43844.1"/>
    </source>
</evidence>
<accession>A0A3S9MXH7</accession>
<dbReference type="GO" id="GO:0005737">
    <property type="term" value="C:cytoplasm"/>
    <property type="evidence" value="ECO:0007669"/>
    <property type="project" value="UniProtKB-SubCell"/>
</dbReference>
<feature type="domain" description="Amine oxidase" evidence="7">
    <location>
        <begin position="16"/>
        <end position="422"/>
    </location>
</feature>
<dbReference type="PANTHER" id="PTHR42923:SF3">
    <property type="entry name" value="PROTOPORPHYRINOGEN OXIDASE"/>
    <property type="match status" value="1"/>
</dbReference>
<dbReference type="PANTHER" id="PTHR42923">
    <property type="entry name" value="PROTOPORPHYRINOGEN OXIDASE"/>
    <property type="match status" value="1"/>
</dbReference>
<comment type="function">
    <text evidence="6">Involved in coproporphyrin-dependent heme b biosynthesis. Catalyzes the oxidation of coproporphyrinogen III to coproporphyrin III.</text>
</comment>
<evidence type="ECO:0000256" key="5">
    <source>
        <dbReference type="ARBA" id="ARBA00023133"/>
    </source>
</evidence>
<dbReference type="KEGG" id="noj:EJ995_06230"/>
<protein>
    <recommendedName>
        <fullName evidence="6">Coproporphyrinogen III oxidase</fullName>
        <ecNumber evidence="6">1.3.3.15</ecNumber>
    </recommendedName>
</protein>
<dbReference type="InterPro" id="IPR002937">
    <property type="entry name" value="Amino_oxidase"/>
</dbReference>
<evidence type="ECO:0000259" key="7">
    <source>
        <dbReference type="Pfam" id="PF01593"/>
    </source>
</evidence>
<evidence type="ECO:0000256" key="4">
    <source>
        <dbReference type="ARBA" id="ARBA00023002"/>
    </source>
</evidence>